<comment type="caution">
    <text evidence="1">The sequence shown here is derived from an EMBL/GenBank/DDBJ whole genome shotgun (WGS) entry which is preliminary data.</text>
</comment>
<proteinExistence type="predicted"/>
<dbReference type="InterPro" id="IPR015943">
    <property type="entry name" value="WD40/YVTN_repeat-like_dom_sf"/>
</dbReference>
<dbReference type="STRING" id="5627.A0A1C7MSY2"/>
<dbReference type="OrthoDB" id="10248252at2759"/>
<dbReference type="InterPro" id="IPR011041">
    <property type="entry name" value="Quinoprot_gluc/sorb_DH_b-prop"/>
</dbReference>
<name>A0A1C7MSY2_GRIFR</name>
<dbReference type="SUPFAM" id="SSF50952">
    <property type="entry name" value="Soluble quinoprotein glucose dehydrogenase"/>
    <property type="match status" value="1"/>
</dbReference>
<organism evidence="1 2">
    <name type="scientific">Grifola frondosa</name>
    <name type="common">Maitake</name>
    <name type="synonym">Polyporus frondosus</name>
    <dbReference type="NCBI Taxonomy" id="5627"/>
    <lineage>
        <taxon>Eukaryota</taxon>
        <taxon>Fungi</taxon>
        <taxon>Dikarya</taxon>
        <taxon>Basidiomycota</taxon>
        <taxon>Agaricomycotina</taxon>
        <taxon>Agaricomycetes</taxon>
        <taxon>Polyporales</taxon>
        <taxon>Grifolaceae</taxon>
        <taxon>Grifola</taxon>
    </lineage>
</organism>
<evidence type="ECO:0000313" key="1">
    <source>
        <dbReference type="EMBL" id="OBZ79476.1"/>
    </source>
</evidence>
<reference evidence="1 2" key="1">
    <citation type="submission" date="2016-03" db="EMBL/GenBank/DDBJ databases">
        <title>Whole genome sequencing of Grifola frondosa 9006-11.</title>
        <authorList>
            <person name="Min B."/>
            <person name="Park H."/>
            <person name="Kim J.-G."/>
            <person name="Cho H."/>
            <person name="Oh Y.-L."/>
            <person name="Kong W.-S."/>
            <person name="Choi I.-G."/>
        </authorList>
    </citation>
    <scope>NUCLEOTIDE SEQUENCE [LARGE SCALE GENOMIC DNA]</scope>
    <source>
        <strain evidence="1 2">9006-11</strain>
    </source>
</reference>
<dbReference type="EMBL" id="LUGG01000001">
    <property type="protein sequence ID" value="OBZ79476.1"/>
    <property type="molecule type" value="Genomic_DNA"/>
</dbReference>
<accession>A0A1C7MSY2</accession>
<protein>
    <submittedName>
        <fullName evidence="1">Uncharacterized protein</fullName>
    </submittedName>
</protein>
<dbReference type="AlphaFoldDB" id="A0A1C7MSY2"/>
<dbReference type="Proteomes" id="UP000092993">
    <property type="component" value="Unassembled WGS sequence"/>
</dbReference>
<sequence>MVCEFDAAKEAGERLASTPSEDDFRHTAAHAARSTKDRFGAVAPAPADRVQEVNRLAFSADGTYLAVARNDTRSTCMTRGCSTGAVRSTCSRTMVTRWRRMRMASSRCSGVDGSIRLWDVKKAYDDLSNGVVLAQGDYDVGHFSLGDTHEGEMALVVGELSGNVTVFDRTGRLDI</sequence>
<dbReference type="Gene3D" id="2.130.10.10">
    <property type="entry name" value="YVTN repeat-like/Quinoprotein amine dehydrogenase"/>
    <property type="match status" value="1"/>
</dbReference>
<gene>
    <name evidence="1" type="ORF">A0H81_00676</name>
</gene>
<evidence type="ECO:0000313" key="2">
    <source>
        <dbReference type="Proteomes" id="UP000092993"/>
    </source>
</evidence>
<keyword evidence="2" id="KW-1185">Reference proteome</keyword>